<evidence type="ECO:0000313" key="1">
    <source>
        <dbReference type="EMBL" id="EER61654.1"/>
    </source>
</evidence>
<dbReference type="PATRIC" id="fig|573060.9.peg.4421"/>
<protein>
    <submittedName>
        <fullName evidence="1">Uncharacterized protein</fullName>
    </submittedName>
</protein>
<proteinExistence type="predicted"/>
<dbReference type="AlphaFoldDB" id="C5T1I6"/>
<gene>
    <name evidence="1" type="ORF">AcdelDRAFT_0766</name>
</gene>
<sequence length="41" mass="4412">MTVGMWLAKGLDSKHACPQRISNGFVSMSQVLNGQGAVYQT</sequence>
<evidence type="ECO:0000313" key="2">
    <source>
        <dbReference type="Proteomes" id="UP000003856"/>
    </source>
</evidence>
<organism evidence="1 2">
    <name type="scientific">Acidovorax delafieldii 2AN</name>
    <dbReference type="NCBI Taxonomy" id="573060"/>
    <lineage>
        <taxon>Bacteria</taxon>
        <taxon>Pseudomonadati</taxon>
        <taxon>Pseudomonadota</taxon>
        <taxon>Betaproteobacteria</taxon>
        <taxon>Burkholderiales</taxon>
        <taxon>Comamonadaceae</taxon>
        <taxon>Acidovorax</taxon>
    </lineage>
</organism>
<dbReference type="EMBL" id="ACQT01000012">
    <property type="protein sequence ID" value="EER61654.1"/>
    <property type="molecule type" value="Genomic_DNA"/>
</dbReference>
<keyword evidence="2" id="KW-1185">Reference proteome</keyword>
<comment type="caution">
    <text evidence="1">The sequence shown here is derived from an EMBL/GenBank/DDBJ whole genome shotgun (WGS) entry which is preliminary data.</text>
</comment>
<accession>C5T1I6</accession>
<name>C5T1I6_ACIDE</name>
<reference evidence="1 2" key="1">
    <citation type="submission" date="2009-05" db="EMBL/GenBank/DDBJ databases">
        <title>The draft genome of Acidovorax delafieldii 2AN.</title>
        <authorList>
            <consortium name="US DOE Joint Genome Institute (JGI-PGF)"/>
            <person name="Lucas S."/>
            <person name="Copeland A."/>
            <person name="Lapidus A."/>
            <person name="Glavina del Rio T."/>
            <person name="Tice H."/>
            <person name="Bruce D."/>
            <person name="Goodwin L."/>
            <person name="Pitluck S."/>
            <person name="Larimer F."/>
            <person name="Land M.L."/>
            <person name="Hauser L."/>
            <person name="Shelobolina E.S."/>
            <person name="Picardal F."/>
            <person name="Roden E."/>
            <person name="Emerson D."/>
        </authorList>
    </citation>
    <scope>NUCLEOTIDE SEQUENCE [LARGE SCALE GENOMIC DNA]</scope>
    <source>
        <strain evidence="1 2">2AN</strain>
    </source>
</reference>
<dbReference type="Proteomes" id="UP000003856">
    <property type="component" value="Unassembled WGS sequence"/>
</dbReference>